<dbReference type="EMBL" id="KT982360">
    <property type="protein sequence ID" value="AOR51111.1"/>
    <property type="molecule type" value="Genomic_DNA"/>
</dbReference>
<dbReference type="GO" id="GO:0000272">
    <property type="term" value="P:polysaccharide catabolic process"/>
    <property type="evidence" value="ECO:0007669"/>
    <property type="project" value="InterPro"/>
</dbReference>
<accession>A0A1C9U4P8</accession>
<dbReference type="InterPro" id="IPR036439">
    <property type="entry name" value="Dockerin_dom_sf"/>
</dbReference>
<evidence type="ECO:0000259" key="1">
    <source>
        <dbReference type="PROSITE" id="PS51766"/>
    </source>
</evidence>
<dbReference type="InterPro" id="IPR026444">
    <property type="entry name" value="Secre_tail"/>
</dbReference>
<dbReference type="Gene3D" id="1.10.1330.10">
    <property type="entry name" value="Dockerin domain"/>
    <property type="match status" value="1"/>
</dbReference>
<dbReference type="AlphaFoldDB" id="A0A1C9U4P8"/>
<proteinExistence type="predicted"/>
<reference evidence="2" key="1">
    <citation type="journal article" date="2016" name="Sci. Rep.">
        <title>Triclosan Resistome from Metagenome Reveals Diverse Enoyl Acyl Carrier Protein Reductases and Selective Enrichment of Triclosan Resistance Genes.</title>
        <authorList>
            <person name="Khan R."/>
            <person name="Kong H.G."/>
            <person name="Jung Y.H."/>
            <person name="Choi J."/>
            <person name="Baek K.Y."/>
            <person name="Hwang E.C."/>
            <person name="Lee S.W."/>
        </authorList>
    </citation>
    <scope>NUCLEOTIDE SEQUENCE</scope>
</reference>
<evidence type="ECO:0000313" key="2">
    <source>
        <dbReference type="EMBL" id="AOR51111.1"/>
    </source>
</evidence>
<dbReference type="Gene3D" id="2.60.40.10">
    <property type="entry name" value="Immunoglobulins"/>
    <property type="match status" value="1"/>
</dbReference>
<organism evidence="2">
    <name type="scientific">uncultured bacterium pAW1</name>
    <dbReference type="NCBI Taxonomy" id="1781155"/>
    <lineage>
        <taxon>Bacteria</taxon>
        <taxon>environmental samples</taxon>
    </lineage>
</organism>
<dbReference type="GO" id="GO:0016020">
    <property type="term" value="C:membrane"/>
    <property type="evidence" value="ECO:0007669"/>
    <property type="project" value="InterPro"/>
</dbReference>
<name>A0A1C9U4P8_9BACT</name>
<dbReference type="Gene3D" id="2.60.40.4070">
    <property type="match status" value="1"/>
</dbReference>
<dbReference type="CDD" id="cd11304">
    <property type="entry name" value="Cadherin_repeat"/>
    <property type="match status" value="1"/>
</dbReference>
<feature type="domain" description="Dockerin" evidence="1">
    <location>
        <begin position="586"/>
        <end position="662"/>
    </location>
</feature>
<dbReference type="Pfam" id="PF18962">
    <property type="entry name" value="Por_Secre_tail"/>
    <property type="match status" value="1"/>
</dbReference>
<dbReference type="PROSITE" id="PS51766">
    <property type="entry name" value="DOCKERIN"/>
    <property type="match status" value="1"/>
</dbReference>
<dbReference type="SUPFAM" id="SSF49313">
    <property type="entry name" value="Cadherin-like"/>
    <property type="match status" value="1"/>
</dbReference>
<protein>
    <submittedName>
        <fullName evidence="2">FG-GAP repeat protein</fullName>
    </submittedName>
</protein>
<dbReference type="GO" id="GO:0005509">
    <property type="term" value="F:calcium ion binding"/>
    <property type="evidence" value="ECO:0007669"/>
    <property type="project" value="InterPro"/>
</dbReference>
<dbReference type="InterPro" id="IPR016134">
    <property type="entry name" value="Dockerin_dom"/>
</dbReference>
<dbReference type="InterPro" id="IPR015919">
    <property type="entry name" value="Cadherin-like_sf"/>
</dbReference>
<sequence>MAYGQSVTFESKSAARCESGVLNVSATVVDAVDAVEIVFVIQSTGGGASLTNWSFSFAPTLTSLDTRVVDTTSGADHVLPDTIRIAAIKNGSGDELAAGTHVIGRVNYTTSDVCSGTIGLSGATFAYAGGNCGFGCGLAVPAIVTQFVKSSDNSLVAPTITPGTITIVNVAPTIAAIPNATIPWGTTYLGTAVGADLDMPRGCETLTYSKVTGPAAMTVNPTTGAISWPTVGADVCVHNVTIAVTDKCGAAAQTSFTICVSNQAPSFTNCPVAPIVGFAGLTISGDLNATDPDAGPNPLIYNLISFSGPGVFSVNPANGMWSWPTLVTPAYTGTFTASVAVSDAANVCSPCSPANADTCTFTIKMYAEGVVIEKVHGQLQGQYAEVDVSLLPSTFVNYPIAGFDLLIQYDQSALSFTEALPGQFILDCGWEYFTYRTSAFGNCSGGCPSGMVKLVALAETNNGPNHPDCFVNTGSVSEVLAKLRFLVSNDRTLNCMFAPIGFYWLDCTDNGLSSVTGDTFMISNFVFDYYGAGGVDTYTEISDSLAGFPTDLGAQAECNDGIPGKGVPLNIVNFWNGGVDIICSDSIDARGDVNLNDLAYEIADAVMFTNYFVQGLSAFNPANLIQGRIAATDVNADGLTLSVADLVYLIRVIVGDAQAVPKTTTGITYTSVKGGYSVSDDGVLTVSAENSNVGALYLELAGNVVPTMVNDGANMAYQFDGTNTRVIVLAPYENVGTYEGFSGAVLNIDNAEIVKLEMANDEALPIVAKLIPTKYALAQNYPNPFNPSTTIEFALPIAGNYTLTIYNVNGQVVESFEGSAEAGIVTETWNATNTASGVYFYKLSAGQFTSTKKMVLLK</sequence>
<dbReference type="NCBIfam" id="TIGR04183">
    <property type="entry name" value="Por_Secre_tail"/>
    <property type="match status" value="1"/>
</dbReference>
<dbReference type="InterPro" id="IPR013783">
    <property type="entry name" value="Ig-like_fold"/>
</dbReference>